<dbReference type="GO" id="GO:0005680">
    <property type="term" value="C:anaphase-promoting complex"/>
    <property type="evidence" value="ECO:0007669"/>
    <property type="project" value="UniProtKB-ARBA"/>
</dbReference>
<comment type="caution">
    <text evidence="5">The sequence shown here is derived from an EMBL/GenBank/DDBJ whole genome shotgun (WGS) entry which is preliminary data.</text>
</comment>
<dbReference type="EMBL" id="MU150259">
    <property type="protein sequence ID" value="KAF9463793.1"/>
    <property type="molecule type" value="Genomic_DNA"/>
</dbReference>
<evidence type="ECO:0000256" key="1">
    <source>
        <dbReference type="ARBA" id="ARBA00022803"/>
    </source>
</evidence>
<evidence type="ECO:0000256" key="2">
    <source>
        <dbReference type="ARBA" id="ARBA00038210"/>
    </source>
</evidence>
<keyword evidence="1 3" id="KW-0802">TPR repeat</keyword>
<evidence type="ECO:0000256" key="3">
    <source>
        <dbReference type="PROSITE-ProRule" id="PRU00339"/>
    </source>
</evidence>
<sequence>MQRSHNRIKNLEANLRNAISKGSQNTKIFLDLGRAHQQHYESSHEAENIESAIKHFKSGLEHVPLDETHHAPLAFHLGNALLSRFREKHEVQDLQDAIAFHDRALALRPVGHQDRSISLYKVATARVTSFQELEGNIDDLQEAITSFEQALVLCPAGHPGRLNCLKGLAHALTNRFLKLRETSDVQEAIVYFREVLELSPSGHPDRSAALSSLARGLLNRFRKLGEVVDLQEAISLDEQALRLRPAGHPGRAVLLRNLASALITRFEKLGEVKDLRAAIEFLERGLRLCPDGHPKQAIALEALADALMTRFRNSGGEMQDLDKAIGLYEKVLNLKPTDHPDQSSALDDLGGALFVRFGKQGEMKDLEGAITLLQKALTLKPSDYPGHYLLLRTAAAALIARYKSLQIIRDLHDAIIYYERAFEMCPVGHPGHLQSLDNLAHGLIIRFKDQRNIGDIQKIVDLHERELDLSPPDSSKKFMVLDTLTHVLVMKFERVKNIDDLQKAIMYQEEAINLCPASDPKRSEYLYGLAHALKLRAQHLKEVEDLRKATSLYKQVLELYPDGHPEHPKALNNLATALVLQFKYTGDLTELESARSHYRTALSCLPSDHPFCCSIMSSQASLVMALHETDWVPCQNCSHVDEVCELLKVASNHPTTSLQQRFGVSTIWTEIAHAHKHQSALTAYSTAMELQQQQLFLSPPGGTNPRKRIYSTVLCSEAVSCAIEMGNLETAVQFMEQGRFMLWSTIRQYGHPFEKLLAKVPELAKEFKTIGHQIRRLPSLADIDIPHQHVLYEKWMALLEKVKGIEGFSSYLQATPFKDLKDVAKEGPVIMLSINDTHSNATILTTSVGPIVVPLLDADPVILDNLVQWLSDTTSGIRPSKTIITILQYFWTAIVEPVVKQLSLLQVPEKSHIWWCPISCFSALPLHAAGPYKKGLKNLPDLYISSYTPSLESLIKARESMTRSHSTPNLLLISQPETALPGMLEETKIVERYRKDINIDTCSGEGAHKEAVLKGLQSHSWVHFCCHGHLASHSPRDSTFQPWFQLHDKESLTVLELSKAQLPDAEFAFLSACHSAEKSVLRSPNLYTKLTAALQFSKFKSVVGTLWETVDDNGPVIADAFYKHMFHNAGTVNVKDAAEALNVATREMRKKNVPIDQWINYVHVGI</sequence>
<dbReference type="SUPFAM" id="SSF81901">
    <property type="entry name" value="HCP-like"/>
    <property type="match status" value="1"/>
</dbReference>
<protein>
    <submittedName>
        <fullName evidence="5">CHAT domain-containing protein</fullName>
    </submittedName>
</protein>
<accession>A0A9P6CKH9</accession>
<proteinExistence type="inferred from homology"/>
<dbReference type="InterPro" id="IPR024983">
    <property type="entry name" value="CHAT_dom"/>
</dbReference>
<dbReference type="InterPro" id="IPR011990">
    <property type="entry name" value="TPR-like_helical_dom_sf"/>
</dbReference>
<evidence type="ECO:0000259" key="4">
    <source>
        <dbReference type="Pfam" id="PF12770"/>
    </source>
</evidence>
<keyword evidence="6" id="KW-1185">Reference proteome</keyword>
<dbReference type="Gene3D" id="1.25.40.10">
    <property type="entry name" value="Tetratricopeptide repeat domain"/>
    <property type="match status" value="5"/>
</dbReference>
<feature type="repeat" description="TPR" evidence="3">
    <location>
        <begin position="169"/>
        <end position="202"/>
    </location>
</feature>
<dbReference type="OrthoDB" id="9991317at2759"/>
<gene>
    <name evidence="5" type="ORF">BDZ94DRAFT_589806</name>
</gene>
<evidence type="ECO:0000313" key="6">
    <source>
        <dbReference type="Proteomes" id="UP000807353"/>
    </source>
</evidence>
<organism evidence="5 6">
    <name type="scientific">Collybia nuda</name>
    <dbReference type="NCBI Taxonomy" id="64659"/>
    <lineage>
        <taxon>Eukaryota</taxon>
        <taxon>Fungi</taxon>
        <taxon>Dikarya</taxon>
        <taxon>Basidiomycota</taxon>
        <taxon>Agaricomycotina</taxon>
        <taxon>Agaricomycetes</taxon>
        <taxon>Agaricomycetidae</taxon>
        <taxon>Agaricales</taxon>
        <taxon>Tricholomatineae</taxon>
        <taxon>Clitocybaceae</taxon>
        <taxon>Collybia</taxon>
    </lineage>
</organism>
<evidence type="ECO:0000313" key="5">
    <source>
        <dbReference type="EMBL" id="KAF9463793.1"/>
    </source>
</evidence>
<dbReference type="PANTHER" id="PTHR12558:SF13">
    <property type="entry name" value="CELL DIVISION CYCLE PROTEIN 27 HOMOLOG"/>
    <property type="match status" value="1"/>
</dbReference>
<dbReference type="Pfam" id="PF12770">
    <property type="entry name" value="CHAT"/>
    <property type="match status" value="1"/>
</dbReference>
<name>A0A9P6CKH9_9AGAR</name>
<dbReference type="PANTHER" id="PTHR12558">
    <property type="entry name" value="CELL DIVISION CYCLE 16,23,27"/>
    <property type="match status" value="1"/>
</dbReference>
<comment type="similarity">
    <text evidence="2">Belongs to the APC3/CDC27 family.</text>
</comment>
<dbReference type="Proteomes" id="UP000807353">
    <property type="component" value="Unassembled WGS sequence"/>
</dbReference>
<dbReference type="AlphaFoldDB" id="A0A9P6CKH9"/>
<dbReference type="SMART" id="SM00028">
    <property type="entry name" value="TPR"/>
    <property type="match status" value="9"/>
</dbReference>
<dbReference type="PROSITE" id="PS50005">
    <property type="entry name" value="TPR"/>
    <property type="match status" value="1"/>
</dbReference>
<feature type="domain" description="CHAT" evidence="4">
    <location>
        <begin position="888"/>
        <end position="1164"/>
    </location>
</feature>
<dbReference type="SUPFAM" id="SSF48452">
    <property type="entry name" value="TPR-like"/>
    <property type="match status" value="2"/>
</dbReference>
<reference evidence="5" key="1">
    <citation type="submission" date="2020-11" db="EMBL/GenBank/DDBJ databases">
        <authorList>
            <consortium name="DOE Joint Genome Institute"/>
            <person name="Ahrendt S."/>
            <person name="Riley R."/>
            <person name="Andreopoulos W."/>
            <person name="Labutti K."/>
            <person name="Pangilinan J."/>
            <person name="Ruiz-Duenas F.J."/>
            <person name="Barrasa J.M."/>
            <person name="Sanchez-Garcia M."/>
            <person name="Camarero S."/>
            <person name="Miyauchi S."/>
            <person name="Serrano A."/>
            <person name="Linde D."/>
            <person name="Babiker R."/>
            <person name="Drula E."/>
            <person name="Ayuso-Fernandez I."/>
            <person name="Pacheco R."/>
            <person name="Padilla G."/>
            <person name="Ferreira P."/>
            <person name="Barriuso J."/>
            <person name="Kellner H."/>
            <person name="Castanera R."/>
            <person name="Alfaro M."/>
            <person name="Ramirez L."/>
            <person name="Pisabarro A.G."/>
            <person name="Kuo A."/>
            <person name="Tritt A."/>
            <person name="Lipzen A."/>
            <person name="He G."/>
            <person name="Yan M."/>
            <person name="Ng V."/>
            <person name="Cullen D."/>
            <person name="Martin F."/>
            <person name="Rosso M.-N."/>
            <person name="Henrissat B."/>
            <person name="Hibbett D."/>
            <person name="Martinez A.T."/>
            <person name="Grigoriev I.V."/>
        </authorList>
    </citation>
    <scope>NUCLEOTIDE SEQUENCE</scope>
    <source>
        <strain evidence="5">CBS 247.69</strain>
    </source>
</reference>
<dbReference type="InterPro" id="IPR019734">
    <property type="entry name" value="TPR_rpt"/>
</dbReference>